<keyword evidence="4" id="KW-1185">Reference proteome</keyword>
<protein>
    <submittedName>
        <fullName evidence="3">DUF5925 domain-containing protein</fullName>
    </submittedName>
</protein>
<feature type="domain" description="AAA+ ATPase" evidence="2">
    <location>
        <begin position="172"/>
        <end position="310"/>
    </location>
</feature>
<dbReference type="SUPFAM" id="SSF52540">
    <property type="entry name" value="P-loop containing nucleoside triphosphate hydrolases"/>
    <property type="match status" value="1"/>
</dbReference>
<dbReference type="InterPro" id="IPR027417">
    <property type="entry name" value="P-loop_NTPase"/>
</dbReference>
<gene>
    <name evidence="3" type="ORF">ACFOZ4_09670</name>
</gene>
<dbReference type="InterPro" id="IPR045969">
    <property type="entry name" value="DUF5925"/>
</dbReference>
<dbReference type="PANTHER" id="PTHR23070">
    <property type="entry name" value="BCS1 AAA-TYPE ATPASE"/>
    <property type="match status" value="1"/>
</dbReference>
<evidence type="ECO:0000313" key="3">
    <source>
        <dbReference type="EMBL" id="MFC4130868.1"/>
    </source>
</evidence>
<dbReference type="InterPro" id="IPR003959">
    <property type="entry name" value="ATPase_AAA_core"/>
</dbReference>
<sequence>MSFPHTFYLDDADSPVDVIDAMALAEFATGAQPFARTQRLERVRADALLLPAGAEIRRAARDDGTSSHLATGDGWTLRAVRWRGGSAVVTVTAASAELARTVLEESVKDVQEPETADVETVEVGFAHFTGHGPRRAVRKIATTPWTELRSNYATAVAAQFDRLMTLTPDTIDGRLLLLHGPPGTGKTTALRSLAREWRSWCRIDAVIDPETLFGTPSYLMSMAVGVDDDEEGPRWRMLLLEDCDELIRGEAKQSTGQALSRLLNLTDGLLGQGRNVLVAITTNEDLARLHPAVLRPGRCLARIEVTPLPHAEATTWLGTPTGIPATGATLAELYALRSGTLTAPVEDERVGQYL</sequence>
<proteinExistence type="inferred from homology"/>
<comment type="caution">
    <text evidence="3">The sequence shown here is derived from an EMBL/GenBank/DDBJ whole genome shotgun (WGS) entry which is preliminary data.</text>
</comment>
<evidence type="ECO:0000256" key="1">
    <source>
        <dbReference type="ARBA" id="ARBA00007448"/>
    </source>
</evidence>
<dbReference type="Proteomes" id="UP001595816">
    <property type="component" value="Unassembled WGS sequence"/>
</dbReference>
<dbReference type="InterPro" id="IPR003593">
    <property type="entry name" value="AAA+_ATPase"/>
</dbReference>
<comment type="similarity">
    <text evidence="1">Belongs to the AAA ATPase family. BCS1 subfamily.</text>
</comment>
<dbReference type="InterPro" id="IPR050747">
    <property type="entry name" value="Mitochondrial_chaperone_BCS1"/>
</dbReference>
<evidence type="ECO:0000259" key="2">
    <source>
        <dbReference type="SMART" id="SM00382"/>
    </source>
</evidence>
<accession>A0ABV8LK48</accession>
<dbReference type="EMBL" id="JBHSAY010000005">
    <property type="protein sequence ID" value="MFC4130868.1"/>
    <property type="molecule type" value="Genomic_DNA"/>
</dbReference>
<dbReference type="Gene3D" id="3.40.50.300">
    <property type="entry name" value="P-loop containing nucleotide triphosphate hydrolases"/>
    <property type="match status" value="1"/>
</dbReference>
<evidence type="ECO:0000313" key="4">
    <source>
        <dbReference type="Proteomes" id="UP001595816"/>
    </source>
</evidence>
<reference evidence="4" key="1">
    <citation type="journal article" date="2019" name="Int. J. Syst. Evol. Microbiol.">
        <title>The Global Catalogue of Microorganisms (GCM) 10K type strain sequencing project: providing services to taxonomists for standard genome sequencing and annotation.</title>
        <authorList>
            <consortium name="The Broad Institute Genomics Platform"/>
            <consortium name="The Broad Institute Genome Sequencing Center for Infectious Disease"/>
            <person name="Wu L."/>
            <person name="Ma J."/>
        </authorList>
    </citation>
    <scope>NUCLEOTIDE SEQUENCE [LARGE SCALE GENOMIC DNA]</scope>
    <source>
        <strain evidence="4">CGMCC 4.7289</strain>
    </source>
</reference>
<dbReference type="Pfam" id="PF00004">
    <property type="entry name" value="AAA"/>
    <property type="match status" value="1"/>
</dbReference>
<name>A0ABV8LK48_9ACTN</name>
<dbReference type="SMART" id="SM00382">
    <property type="entry name" value="AAA"/>
    <property type="match status" value="1"/>
</dbReference>
<dbReference type="RefSeq" id="WP_253757060.1">
    <property type="nucleotide sequence ID" value="NZ_JAMZDZ010000001.1"/>
</dbReference>
<organism evidence="3 4">
    <name type="scientific">Hamadaea flava</name>
    <dbReference type="NCBI Taxonomy" id="1742688"/>
    <lineage>
        <taxon>Bacteria</taxon>
        <taxon>Bacillati</taxon>
        <taxon>Actinomycetota</taxon>
        <taxon>Actinomycetes</taxon>
        <taxon>Micromonosporales</taxon>
        <taxon>Micromonosporaceae</taxon>
        <taxon>Hamadaea</taxon>
    </lineage>
</organism>
<dbReference type="Pfam" id="PF19347">
    <property type="entry name" value="DUF5925"/>
    <property type="match status" value="1"/>
</dbReference>